<evidence type="ECO:0000313" key="2">
    <source>
        <dbReference type="EMBL" id="NMG22302.1"/>
    </source>
</evidence>
<feature type="region of interest" description="Disordered" evidence="1">
    <location>
        <begin position="245"/>
        <end position="271"/>
    </location>
</feature>
<name>A0ABX1PCU7_9CYAN</name>
<dbReference type="RefSeq" id="WP_169157508.1">
    <property type="nucleotide sequence ID" value="NZ_CAWPJE010000244.1"/>
</dbReference>
<feature type="compositionally biased region" description="Polar residues" evidence="1">
    <location>
        <begin position="291"/>
        <end position="317"/>
    </location>
</feature>
<evidence type="ECO:0000256" key="1">
    <source>
        <dbReference type="SAM" id="MobiDB-lite"/>
    </source>
</evidence>
<protein>
    <recommendedName>
        <fullName evidence="4">DUF4335 domain-containing protein</fullName>
    </recommendedName>
</protein>
<dbReference type="EMBL" id="QMEB01000243">
    <property type="protein sequence ID" value="NMG22302.1"/>
    <property type="molecule type" value="Genomic_DNA"/>
</dbReference>
<feature type="compositionally biased region" description="Polar residues" evidence="1">
    <location>
        <begin position="247"/>
        <end position="258"/>
    </location>
</feature>
<dbReference type="Proteomes" id="UP000718564">
    <property type="component" value="Unassembled WGS sequence"/>
</dbReference>
<evidence type="ECO:0008006" key="4">
    <source>
        <dbReference type="Google" id="ProtNLM"/>
    </source>
</evidence>
<evidence type="ECO:0000313" key="3">
    <source>
        <dbReference type="Proteomes" id="UP000718564"/>
    </source>
</evidence>
<feature type="compositionally biased region" description="Polar residues" evidence="1">
    <location>
        <begin position="458"/>
        <end position="469"/>
    </location>
</feature>
<reference evidence="2 3" key="1">
    <citation type="submission" date="2018-06" db="EMBL/GenBank/DDBJ databases">
        <title>Comparative genomics of Brasilonema spp. strains.</title>
        <authorList>
            <person name="Alvarenga D.O."/>
            <person name="Fiore M.F."/>
            <person name="Varani A.M."/>
        </authorList>
    </citation>
    <scope>NUCLEOTIDE SEQUENCE [LARGE SCALE GENOMIC DNA]</scope>
    <source>
        <strain evidence="2 3">SPC951</strain>
    </source>
</reference>
<feature type="compositionally biased region" description="Low complexity" evidence="1">
    <location>
        <begin position="383"/>
        <end position="410"/>
    </location>
</feature>
<dbReference type="InterPro" id="IPR025569">
    <property type="entry name" value="DUF4335"/>
</dbReference>
<feature type="compositionally biased region" description="Low complexity" evidence="1">
    <location>
        <begin position="470"/>
        <end position="485"/>
    </location>
</feature>
<accession>A0ABX1PCU7</accession>
<keyword evidence="3" id="KW-1185">Reference proteome</keyword>
<organism evidence="2 3">
    <name type="scientific">Brasilonema bromeliae SPC951</name>
    <dbReference type="NCBI Taxonomy" id="385972"/>
    <lineage>
        <taxon>Bacteria</taxon>
        <taxon>Bacillati</taxon>
        <taxon>Cyanobacteriota</taxon>
        <taxon>Cyanophyceae</taxon>
        <taxon>Nostocales</taxon>
        <taxon>Scytonemataceae</taxon>
        <taxon>Brasilonema</taxon>
        <taxon>Bromeliae group (in: Brasilonema)</taxon>
    </lineage>
</organism>
<proteinExistence type="predicted"/>
<feature type="region of interest" description="Disordered" evidence="1">
    <location>
        <begin position="291"/>
        <end position="501"/>
    </location>
</feature>
<feature type="compositionally biased region" description="Low complexity" evidence="1">
    <location>
        <begin position="337"/>
        <end position="353"/>
    </location>
</feature>
<gene>
    <name evidence="2" type="ORF">DP116_23755</name>
</gene>
<comment type="caution">
    <text evidence="2">The sequence shown here is derived from an EMBL/GenBank/DDBJ whole genome shotgun (WGS) entry which is preliminary data.</text>
</comment>
<sequence>MPVSNSVIRRYTPPTCTLEVLAQSSALSQWMGKSVLKQLQFELRFDDPRLPEEKRIAIRGDSDQLETLCAVVTGYVQEFLEMSPESFWANFSGTNFPGTEDVSVVSDETEQTNVYNPPSQKIPTRNSFTQLPHADIKIKPSDHLTHNLFLGSLANPASGPVIQLSLLQLFDLATALDEYSADVVALPNLTPRSTRSGGIPAWAPVAAVLVIGVGLAPFTWQYANRVRQQQTARKPISTEQKIALEASPSQGLSTSTAVPTLAPSSSLPSPPLPPFGSTLAVPNASPSIAQTLPSVPVTPQTSAKSTFPSIPQTSPSIGNVAKAPLPPLGNPLSISGTTKTPTISTLPKTTTPKQEIALQPKLQPNFTALTPKSEPNSTSVQKNSTPNNLSSTNNTSSTSTGASLLRGTSSKDATRMPAARQGLTRSVSERDTAVTPGGNPPMPYGQASPPTALAPQGTAPSNGLAPQNNAASSLATSPQSSTSTSREPVYSQPGSRQSGTDALISRLREARAKRANLSTEVATNSTVRSGTLFDTPQVSEARDVLKKRWQPPSGLRQSIEYSLSVGVDGTIEQILPMGKAARDYVDRTGMPLIGEPFVSPNKNGQSVKIRAIFSPDGKVQTFPETE</sequence>
<dbReference type="Pfam" id="PF14233">
    <property type="entry name" value="DUF4335"/>
    <property type="match status" value="1"/>
</dbReference>
<feature type="compositionally biased region" description="Polar residues" evidence="1">
    <location>
        <begin position="362"/>
        <end position="382"/>
    </location>
</feature>